<feature type="region of interest" description="Disordered" evidence="4">
    <location>
        <begin position="443"/>
        <end position="468"/>
    </location>
</feature>
<evidence type="ECO:0000256" key="1">
    <source>
        <dbReference type="ARBA" id="ARBA00004370"/>
    </source>
</evidence>
<sequence length="468" mass="50013">MRTLFIITLFVFTLFAAQLVRLQAIDAGRIAAEGLEVRSRITPLPAQRGAILDHKGVPLAASAERRTILVDQNLVSTYEVRDPATKEKRTVGVDGAAAALAPLLGQSASDLRTKLTGTDLGATVATKIEPSVWRQVASLGIPGVASQADSVRTYPGGEPVAPLVGWVGPGGSAKEAGGGLEYLLDDTLTGTPGRAVREYSRDNRVIPMGQQAIQPAVPGRNVRLTIDNDLQYIAHDAIARQVEAMDAESGVAVVMDKQGRLRAVAQSPGFDPEDRSGKGQVFGSLAFQNTFEPGSTAKVMSIGAALAEGKTTPTSVYRVENRLPRSDRRFRDSHDHKEPLDLTTAGIVAQSSNIGTILIAEQLGKAKLEEYYRKFGAGSTSAVGFPGESAGLFAPSSQWNETQWYTLMFGQGMAVTAVQAAGVFQTIANKGVRVPASLVEGRPTRTVASSRARRPTPSRCSPRRRRWR</sequence>
<dbReference type="SUPFAM" id="SSF56601">
    <property type="entry name" value="beta-lactamase/transpeptidase-like"/>
    <property type="match status" value="1"/>
</dbReference>
<comment type="similarity">
    <text evidence="2">Belongs to the transpeptidase family.</text>
</comment>
<comment type="caution">
    <text evidence="7">The sequence shown here is derived from an EMBL/GenBank/DDBJ whole genome shotgun (WGS) entry which is preliminary data.</text>
</comment>
<dbReference type="Proteomes" id="UP001157126">
    <property type="component" value="Unassembled WGS sequence"/>
</dbReference>
<evidence type="ECO:0000256" key="3">
    <source>
        <dbReference type="ARBA" id="ARBA00023136"/>
    </source>
</evidence>
<accession>A0ABQ6ISM2</accession>
<proteinExistence type="inferred from homology"/>
<dbReference type="InterPro" id="IPR012338">
    <property type="entry name" value="Beta-lactam/transpept-like"/>
</dbReference>
<dbReference type="Pfam" id="PF00905">
    <property type="entry name" value="Transpeptidase"/>
    <property type="match status" value="1"/>
</dbReference>
<dbReference type="PANTHER" id="PTHR30627">
    <property type="entry name" value="PEPTIDOGLYCAN D,D-TRANSPEPTIDASE"/>
    <property type="match status" value="1"/>
</dbReference>
<dbReference type="RefSeq" id="WP_284303817.1">
    <property type="nucleotide sequence ID" value="NZ_BSUO01000001.1"/>
</dbReference>
<dbReference type="Gene3D" id="3.90.1310.10">
    <property type="entry name" value="Penicillin-binding protein 2a (Domain 2)"/>
    <property type="match status" value="1"/>
</dbReference>
<feature type="domain" description="Penicillin-binding protein dimerisation" evidence="6">
    <location>
        <begin position="44"/>
        <end position="206"/>
    </location>
</feature>
<protein>
    <recommendedName>
        <fullName evidence="9">Penicillin-binding protein 2</fullName>
    </recommendedName>
</protein>
<dbReference type="InterPro" id="IPR036138">
    <property type="entry name" value="PBP_dimer_sf"/>
</dbReference>
<dbReference type="InterPro" id="IPR050515">
    <property type="entry name" value="Beta-lactam/transpept"/>
</dbReference>
<keyword evidence="8" id="KW-1185">Reference proteome</keyword>
<evidence type="ECO:0000259" key="5">
    <source>
        <dbReference type="Pfam" id="PF00905"/>
    </source>
</evidence>
<name>A0ABQ6ISM2_9MICO</name>
<evidence type="ECO:0000259" key="6">
    <source>
        <dbReference type="Pfam" id="PF03717"/>
    </source>
</evidence>
<dbReference type="Gene3D" id="3.40.710.10">
    <property type="entry name" value="DD-peptidase/beta-lactamase superfamily"/>
    <property type="match status" value="1"/>
</dbReference>
<evidence type="ECO:0008006" key="9">
    <source>
        <dbReference type="Google" id="ProtNLM"/>
    </source>
</evidence>
<dbReference type="InterPro" id="IPR005311">
    <property type="entry name" value="PBP_dimer"/>
</dbReference>
<organism evidence="7 8">
    <name type="scientific">Mobilicoccus caccae</name>
    <dbReference type="NCBI Taxonomy" id="1859295"/>
    <lineage>
        <taxon>Bacteria</taxon>
        <taxon>Bacillati</taxon>
        <taxon>Actinomycetota</taxon>
        <taxon>Actinomycetes</taxon>
        <taxon>Micrococcales</taxon>
        <taxon>Dermatophilaceae</taxon>
        <taxon>Mobilicoccus</taxon>
    </lineage>
</organism>
<evidence type="ECO:0000313" key="7">
    <source>
        <dbReference type="EMBL" id="GMA40051.1"/>
    </source>
</evidence>
<reference evidence="8" key="1">
    <citation type="journal article" date="2019" name="Int. J. Syst. Evol. Microbiol.">
        <title>The Global Catalogue of Microorganisms (GCM) 10K type strain sequencing project: providing services to taxonomists for standard genome sequencing and annotation.</title>
        <authorList>
            <consortium name="The Broad Institute Genomics Platform"/>
            <consortium name="The Broad Institute Genome Sequencing Center for Infectious Disease"/>
            <person name="Wu L."/>
            <person name="Ma J."/>
        </authorList>
    </citation>
    <scope>NUCLEOTIDE SEQUENCE [LARGE SCALE GENOMIC DNA]</scope>
    <source>
        <strain evidence="8">NBRC 113072</strain>
    </source>
</reference>
<dbReference type="Gene3D" id="3.30.450.330">
    <property type="match status" value="1"/>
</dbReference>
<dbReference type="InterPro" id="IPR001460">
    <property type="entry name" value="PCN-bd_Tpept"/>
</dbReference>
<dbReference type="PANTHER" id="PTHR30627:SF1">
    <property type="entry name" value="PEPTIDOGLYCAN D,D-TRANSPEPTIDASE FTSI"/>
    <property type="match status" value="1"/>
</dbReference>
<gene>
    <name evidence="7" type="ORF">GCM10025883_20960</name>
</gene>
<dbReference type="EMBL" id="BSUO01000001">
    <property type="protein sequence ID" value="GMA40051.1"/>
    <property type="molecule type" value="Genomic_DNA"/>
</dbReference>
<keyword evidence="3" id="KW-0472">Membrane</keyword>
<dbReference type="Pfam" id="PF03717">
    <property type="entry name" value="PBP_dimer"/>
    <property type="match status" value="1"/>
</dbReference>
<feature type="domain" description="Penicillin-binding protein transpeptidase" evidence="5">
    <location>
        <begin position="250"/>
        <end position="440"/>
    </location>
</feature>
<comment type="subcellular location">
    <subcellularLocation>
        <location evidence="1">Membrane</location>
    </subcellularLocation>
</comment>
<feature type="compositionally biased region" description="Basic residues" evidence="4">
    <location>
        <begin position="451"/>
        <end position="468"/>
    </location>
</feature>
<evidence type="ECO:0000313" key="8">
    <source>
        <dbReference type="Proteomes" id="UP001157126"/>
    </source>
</evidence>
<evidence type="ECO:0000256" key="2">
    <source>
        <dbReference type="ARBA" id="ARBA00007171"/>
    </source>
</evidence>
<dbReference type="SUPFAM" id="SSF56519">
    <property type="entry name" value="Penicillin binding protein dimerisation domain"/>
    <property type="match status" value="1"/>
</dbReference>
<evidence type="ECO:0000256" key="4">
    <source>
        <dbReference type="SAM" id="MobiDB-lite"/>
    </source>
</evidence>